<keyword evidence="5" id="KW-0833">Ubl conjugation pathway</keyword>
<dbReference type="AlphaFoldDB" id="A0AAX4KAQ0"/>
<evidence type="ECO:0000256" key="6">
    <source>
        <dbReference type="ARBA" id="ARBA00022801"/>
    </source>
</evidence>
<evidence type="ECO:0000256" key="4">
    <source>
        <dbReference type="ARBA" id="ARBA00022670"/>
    </source>
</evidence>
<keyword evidence="6" id="KW-0378">Hydrolase</keyword>
<keyword evidence="7" id="KW-0788">Thiol protease</keyword>
<dbReference type="Gene3D" id="3.90.70.10">
    <property type="entry name" value="Cysteine proteinases"/>
    <property type="match status" value="1"/>
</dbReference>
<dbReference type="InterPro" id="IPR001394">
    <property type="entry name" value="Peptidase_C19_UCH"/>
</dbReference>
<dbReference type="GeneID" id="91100074"/>
<dbReference type="PROSITE" id="PS50235">
    <property type="entry name" value="USP_3"/>
    <property type="match status" value="1"/>
</dbReference>
<feature type="region of interest" description="Disordered" evidence="8">
    <location>
        <begin position="822"/>
        <end position="887"/>
    </location>
</feature>
<sequence>MAPRKGAEQDWSWIHTVSSPDQITRQHRRRAAGLQDLIPCPFNFSLDTPTKVESEDDEDEDEIIEVDAKGKAKAKAKPSNSKVPGCAKQRCLKNPKCYNFLGAEQVVRPDAKNNYIDEHAGLIPVDREGPAGLRNLGATCYANAFLQLWFHNVAFRNGVYDCVTTESTPLFHLAMVFGMLQHSNRQVVDPMGLIEALRLDKGNQQDAAEFSKLFMSVLASEFAKHPNPKIRSFLKDQFEGVMEYSTTCKCGHKSSTTSTFLELELNFKDKSTLEQCIENLQTPEILEGDNLYNCPSCGRRREAIRRQVPIKYPPVLHMALMRFVFDYKTLSRKKSPASITYPKNITLGDEEYELRAVITHEGKSAHHGHFICEVWDEAEQTWLLCNDEEVTNLSDRPTKKPRKAIKLDKLDEDKYSSKDAYMLVYKRKDQGQVAAKQPPPAIWDRVIAHNVTLQEEKNAIGVKRMQVEDECDQLYNLKRHVIKNLPGTDHIIPKDSLIKWLKTQHFVELYEPFDMSPIVCSHGGIDPGKTDESRLISEEAFDQIQLLNDCPQLAICSVCVENGYSREKAQSSLDGQVEAFDEANVGDGDYIISKSWLDQWRTGSLPHGKLPSDDDFSLVCEHGGRSIIPRNKRKATYSIITAEALAILKSIIGEFEVIQEVQDECEECLSMTEINSEIRKQRLEDTKVDKQIRRLVNKSETPAYGLDYYALSPHFIREWDRYIKGDRDEPDLDMGLCEHGLLDYDPQMEKPDILDRKGWNMLTEKYGEKRPIIIQFGPHPRPGKKFNVETSDPGVCEECSTARRSDFDIISISIITLIASSPSPSKSVTPVPSGSGSNCGPRGNGFPPNNGFNREMNRKRKMNGKSITTYGGRSSRSRSKSYQYEGTKGTSIKEIKIHIMNKTGGRLTPIQQKISYHGRELGSDETIGSIGFLKDDELELEEMVEAIDIDDVDEIDEVEDGDGDARKKKRRVNEGFGGTALLARIACPDCTFENDGAATSCEMCMRPFKVDGIL</sequence>
<evidence type="ECO:0000256" key="2">
    <source>
        <dbReference type="ARBA" id="ARBA00009085"/>
    </source>
</evidence>
<comment type="catalytic activity">
    <reaction evidence="1">
        <text>Thiol-dependent hydrolysis of ester, thioester, amide, peptide and isopeptide bonds formed by the C-terminal Gly of ubiquitin (a 76-residue protein attached to proteins as an intracellular targeting signal).</text>
        <dbReference type="EC" id="3.4.19.12"/>
    </reaction>
</comment>
<accession>A0AAX4KAQ0</accession>
<organism evidence="10 11">
    <name type="scientific">Kwoniella europaea PYCC6329</name>
    <dbReference type="NCBI Taxonomy" id="1423913"/>
    <lineage>
        <taxon>Eukaryota</taxon>
        <taxon>Fungi</taxon>
        <taxon>Dikarya</taxon>
        <taxon>Basidiomycota</taxon>
        <taxon>Agaricomycotina</taxon>
        <taxon>Tremellomycetes</taxon>
        <taxon>Tremellales</taxon>
        <taxon>Cryptococcaceae</taxon>
        <taxon>Kwoniella</taxon>
    </lineage>
</organism>
<dbReference type="Pfam" id="PF00443">
    <property type="entry name" value="UCH"/>
    <property type="match status" value="1"/>
</dbReference>
<dbReference type="SUPFAM" id="SSF54236">
    <property type="entry name" value="Ubiquitin-like"/>
    <property type="match status" value="1"/>
</dbReference>
<dbReference type="GO" id="GO:0004843">
    <property type="term" value="F:cysteine-type deubiquitinase activity"/>
    <property type="evidence" value="ECO:0007669"/>
    <property type="project" value="UniProtKB-EC"/>
</dbReference>
<evidence type="ECO:0000256" key="7">
    <source>
        <dbReference type="ARBA" id="ARBA00022807"/>
    </source>
</evidence>
<dbReference type="GO" id="GO:0016579">
    <property type="term" value="P:protein deubiquitination"/>
    <property type="evidence" value="ECO:0007669"/>
    <property type="project" value="InterPro"/>
</dbReference>
<comment type="similarity">
    <text evidence="2">Belongs to the peptidase C19 family.</text>
</comment>
<dbReference type="Proteomes" id="UP001358614">
    <property type="component" value="Chromosome 1"/>
</dbReference>
<dbReference type="InterPro" id="IPR050164">
    <property type="entry name" value="Peptidase_C19"/>
</dbReference>
<proteinExistence type="inferred from homology"/>
<keyword evidence="11" id="KW-1185">Reference proteome</keyword>
<reference evidence="10 11" key="1">
    <citation type="submission" date="2024-01" db="EMBL/GenBank/DDBJ databases">
        <title>Comparative genomics of Cryptococcus and Kwoniella reveals pathogenesis evolution and contrasting modes of karyotype evolution via chromosome fusion or intercentromeric recombination.</title>
        <authorList>
            <person name="Coelho M.A."/>
            <person name="David-Palma M."/>
            <person name="Shea T."/>
            <person name="Bowers K."/>
            <person name="McGinley-Smith S."/>
            <person name="Mohammad A.W."/>
            <person name="Gnirke A."/>
            <person name="Yurkov A.M."/>
            <person name="Nowrousian M."/>
            <person name="Sun S."/>
            <person name="Cuomo C.A."/>
            <person name="Heitman J."/>
        </authorList>
    </citation>
    <scope>NUCLEOTIDE SEQUENCE [LARGE SCALE GENOMIC DNA]</scope>
    <source>
        <strain evidence="10 11">PYCC6329</strain>
    </source>
</reference>
<evidence type="ECO:0000256" key="5">
    <source>
        <dbReference type="ARBA" id="ARBA00022786"/>
    </source>
</evidence>
<dbReference type="SUPFAM" id="SSF54001">
    <property type="entry name" value="Cysteine proteinases"/>
    <property type="match status" value="1"/>
</dbReference>
<evidence type="ECO:0000259" key="9">
    <source>
        <dbReference type="PROSITE" id="PS50235"/>
    </source>
</evidence>
<dbReference type="InterPro" id="IPR033841">
    <property type="entry name" value="Pep_USP48"/>
</dbReference>
<dbReference type="InterPro" id="IPR029071">
    <property type="entry name" value="Ubiquitin-like_domsf"/>
</dbReference>
<evidence type="ECO:0000313" key="11">
    <source>
        <dbReference type="Proteomes" id="UP001358614"/>
    </source>
</evidence>
<protein>
    <recommendedName>
        <fullName evidence="3">ubiquitinyl hydrolase 1</fullName>
        <ecNumber evidence="3">3.4.19.12</ecNumber>
    </recommendedName>
</protein>
<gene>
    <name evidence="10" type="ORF">V865_001270</name>
</gene>
<feature type="domain" description="USP" evidence="9">
    <location>
        <begin position="131"/>
        <end position="428"/>
    </location>
</feature>
<evidence type="ECO:0000256" key="3">
    <source>
        <dbReference type="ARBA" id="ARBA00012759"/>
    </source>
</evidence>
<name>A0AAX4KAQ0_9TREE</name>
<dbReference type="InterPro" id="IPR018200">
    <property type="entry name" value="USP_CS"/>
</dbReference>
<evidence type="ECO:0000256" key="1">
    <source>
        <dbReference type="ARBA" id="ARBA00000707"/>
    </source>
</evidence>
<dbReference type="InterPro" id="IPR028889">
    <property type="entry name" value="USP"/>
</dbReference>
<feature type="compositionally biased region" description="Low complexity" evidence="8">
    <location>
        <begin position="822"/>
        <end position="854"/>
    </location>
</feature>
<dbReference type="GO" id="GO:0005634">
    <property type="term" value="C:nucleus"/>
    <property type="evidence" value="ECO:0007669"/>
    <property type="project" value="TreeGrafter"/>
</dbReference>
<dbReference type="GO" id="GO:0005829">
    <property type="term" value="C:cytosol"/>
    <property type="evidence" value="ECO:0007669"/>
    <property type="project" value="TreeGrafter"/>
</dbReference>
<dbReference type="KEGG" id="ker:91100074"/>
<keyword evidence="4" id="KW-0645">Protease</keyword>
<dbReference type="InterPro" id="IPR000626">
    <property type="entry name" value="Ubiquitin-like_dom"/>
</dbReference>
<evidence type="ECO:0000256" key="8">
    <source>
        <dbReference type="SAM" id="MobiDB-lite"/>
    </source>
</evidence>
<dbReference type="PROSITE" id="PS00972">
    <property type="entry name" value="USP_1"/>
    <property type="match status" value="1"/>
</dbReference>
<dbReference type="CDD" id="cd02668">
    <property type="entry name" value="Peptidase_C19L"/>
    <property type="match status" value="1"/>
</dbReference>
<dbReference type="PROSITE" id="PS00973">
    <property type="entry name" value="USP_2"/>
    <property type="match status" value="1"/>
</dbReference>
<dbReference type="PANTHER" id="PTHR24006">
    <property type="entry name" value="UBIQUITIN CARBOXYL-TERMINAL HYDROLASE"/>
    <property type="match status" value="1"/>
</dbReference>
<dbReference type="RefSeq" id="XP_066081186.1">
    <property type="nucleotide sequence ID" value="XM_066225089.1"/>
</dbReference>
<dbReference type="EC" id="3.4.19.12" evidence="3"/>
<dbReference type="InterPro" id="IPR038765">
    <property type="entry name" value="Papain-like_cys_pep_sf"/>
</dbReference>
<dbReference type="EMBL" id="CP144089">
    <property type="protein sequence ID" value="WWD03219.1"/>
    <property type="molecule type" value="Genomic_DNA"/>
</dbReference>
<dbReference type="PANTHER" id="PTHR24006:SF888">
    <property type="entry name" value="UBIQUITIN CARBOXYL-TERMINAL HYDROLASE 30"/>
    <property type="match status" value="1"/>
</dbReference>
<evidence type="ECO:0000313" key="10">
    <source>
        <dbReference type="EMBL" id="WWD03219.1"/>
    </source>
</evidence>
<dbReference type="Pfam" id="PF00240">
    <property type="entry name" value="ubiquitin"/>
    <property type="match status" value="1"/>
</dbReference>
<dbReference type="GO" id="GO:0006508">
    <property type="term" value="P:proteolysis"/>
    <property type="evidence" value="ECO:0007669"/>
    <property type="project" value="UniProtKB-KW"/>
</dbReference>